<dbReference type="Gene3D" id="1.20.1250.20">
    <property type="entry name" value="MFS general substrate transporter like domains"/>
    <property type="match status" value="2"/>
</dbReference>
<protein>
    <recommendedName>
        <fullName evidence="5">Major facilitator superfamily (MFS) profile domain-containing protein</fullName>
    </recommendedName>
</protein>
<reference evidence="3 4" key="1">
    <citation type="submission" date="2019-01" db="EMBL/GenBank/DDBJ databases">
        <title>A draft genome assembly of the solar-powered sea slug Elysia chlorotica.</title>
        <authorList>
            <person name="Cai H."/>
            <person name="Li Q."/>
            <person name="Fang X."/>
            <person name="Li J."/>
            <person name="Curtis N.E."/>
            <person name="Altenburger A."/>
            <person name="Shibata T."/>
            <person name="Feng M."/>
            <person name="Maeda T."/>
            <person name="Schwartz J.A."/>
            <person name="Shigenobu S."/>
            <person name="Lundholm N."/>
            <person name="Nishiyama T."/>
            <person name="Yang H."/>
            <person name="Hasebe M."/>
            <person name="Li S."/>
            <person name="Pierce S.K."/>
            <person name="Wang J."/>
        </authorList>
    </citation>
    <scope>NUCLEOTIDE SEQUENCE [LARGE SCALE GENOMIC DNA]</scope>
    <source>
        <strain evidence="3">EC2010</strain>
        <tissue evidence="3">Whole organism of an adult</tissue>
    </source>
</reference>
<keyword evidence="4" id="KW-1185">Reference proteome</keyword>
<dbReference type="SUPFAM" id="SSF103473">
    <property type="entry name" value="MFS general substrate transporter"/>
    <property type="match status" value="1"/>
</dbReference>
<dbReference type="AlphaFoldDB" id="A0A433U0A5"/>
<gene>
    <name evidence="3" type="ORF">EGW08_004984</name>
</gene>
<evidence type="ECO:0000313" key="3">
    <source>
        <dbReference type="EMBL" id="RUS87232.1"/>
    </source>
</evidence>
<feature type="region of interest" description="Disordered" evidence="1">
    <location>
        <begin position="369"/>
        <end position="394"/>
    </location>
</feature>
<feature type="transmembrane region" description="Helical" evidence="2">
    <location>
        <begin position="103"/>
        <end position="130"/>
    </location>
</feature>
<keyword evidence="2" id="KW-0812">Transmembrane</keyword>
<dbReference type="EMBL" id="RQTK01000116">
    <property type="protein sequence ID" value="RUS87232.1"/>
    <property type="molecule type" value="Genomic_DNA"/>
</dbReference>
<organism evidence="3 4">
    <name type="scientific">Elysia chlorotica</name>
    <name type="common">Eastern emerald elysia</name>
    <name type="synonym">Sea slug</name>
    <dbReference type="NCBI Taxonomy" id="188477"/>
    <lineage>
        <taxon>Eukaryota</taxon>
        <taxon>Metazoa</taxon>
        <taxon>Spiralia</taxon>
        <taxon>Lophotrochozoa</taxon>
        <taxon>Mollusca</taxon>
        <taxon>Gastropoda</taxon>
        <taxon>Heterobranchia</taxon>
        <taxon>Euthyneura</taxon>
        <taxon>Panpulmonata</taxon>
        <taxon>Sacoglossa</taxon>
        <taxon>Placobranchoidea</taxon>
        <taxon>Plakobranchidae</taxon>
        <taxon>Elysia</taxon>
    </lineage>
</organism>
<feature type="transmembrane region" description="Helical" evidence="2">
    <location>
        <begin position="50"/>
        <end position="71"/>
    </location>
</feature>
<name>A0A433U0A5_ELYCH</name>
<comment type="caution">
    <text evidence="3">The sequence shown here is derived from an EMBL/GenBank/DDBJ whole genome shotgun (WGS) entry which is preliminary data.</text>
</comment>
<accession>A0A433U0A5</accession>
<evidence type="ECO:0000256" key="1">
    <source>
        <dbReference type="SAM" id="MobiDB-lite"/>
    </source>
</evidence>
<dbReference type="InterPro" id="IPR050327">
    <property type="entry name" value="Proton-linked_MCT"/>
</dbReference>
<feature type="transmembrane region" description="Helical" evidence="2">
    <location>
        <begin position="78"/>
        <end position="97"/>
    </location>
</feature>
<feature type="transmembrane region" description="Helical" evidence="2">
    <location>
        <begin position="407"/>
        <end position="431"/>
    </location>
</feature>
<dbReference type="OrthoDB" id="6286464at2759"/>
<dbReference type="InterPro" id="IPR011701">
    <property type="entry name" value="MFS"/>
</dbReference>
<evidence type="ECO:0000313" key="4">
    <source>
        <dbReference type="Proteomes" id="UP000271974"/>
    </source>
</evidence>
<sequence>MGAAPDGGWGWVIVLCSALSHMLTVGGFLSLSVMYVHWLEEFTAGRSTTSWVISVALAITYGIGPIPALLASKIGYRPVVVVGGFLVGLGYMLAYFATNVYHLILTIGIISGSGSGFCFLPATVTVAMYFDKRRSLAIGLGTAGVGIGSFVCAPVVHWLIECYGWRGALLVGGAIQLNLCVMGLLLRPLPPRPDSCAFECDVKEVLLDGEEISCNKQPDPSGGAHVDLMEIKRELLSPMGKNSKNNMGGSARHLTVANNSSSTNIFYSANELRYKPRNSIQSGDSKVTTRSKHSMNREILMCGSINSLFLVEKGLIRYDSNRNSLYSNKYSNYSHTSINNKHLKHENAVNASSEKLGKDGLRSLQARNGHSNLQNNTENHECKEVSVEQQSLSGESRKSGKIDWQTILRNPVFVTFLVSNGLTNLSFLMPVLFMVDRAKDNGIAIASATLLVSINGAGNVFGRIFFGYFTERCFSDRLVPYIMCLSLCGAATSLSSLCGGVLWLHGVYALTFGFCI</sequence>
<feature type="non-terminal residue" evidence="3">
    <location>
        <position position="516"/>
    </location>
</feature>
<proteinExistence type="predicted"/>
<dbReference type="GO" id="GO:0008028">
    <property type="term" value="F:monocarboxylic acid transmembrane transporter activity"/>
    <property type="evidence" value="ECO:0007669"/>
    <property type="project" value="TreeGrafter"/>
</dbReference>
<keyword evidence="2" id="KW-1133">Transmembrane helix</keyword>
<keyword evidence="2" id="KW-0472">Membrane</keyword>
<feature type="transmembrane region" description="Helical" evidence="2">
    <location>
        <begin position="166"/>
        <end position="186"/>
    </location>
</feature>
<evidence type="ECO:0000256" key="2">
    <source>
        <dbReference type="SAM" id="Phobius"/>
    </source>
</evidence>
<dbReference type="Proteomes" id="UP000271974">
    <property type="component" value="Unassembled WGS sequence"/>
</dbReference>
<dbReference type="InterPro" id="IPR036259">
    <property type="entry name" value="MFS_trans_sf"/>
</dbReference>
<feature type="transmembrane region" description="Helical" evidence="2">
    <location>
        <begin position="12"/>
        <end position="38"/>
    </location>
</feature>
<feature type="transmembrane region" description="Helical" evidence="2">
    <location>
        <begin position="137"/>
        <end position="160"/>
    </location>
</feature>
<dbReference type="PANTHER" id="PTHR11360">
    <property type="entry name" value="MONOCARBOXYLATE TRANSPORTER"/>
    <property type="match status" value="1"/>
</dbReference>
<feature type="transmembrane region" description="Helical" evidence="2">
    <location>
        <begin position="478"/>
        <end position="504"/>
    </location>
</feature>
<dbReference type="PANTHER" id="PTHR11360:SF284">
    <property type="entry name" value="EG:103B4.3 PROTEIN-RELATED"/>
    <property type="match status" value="1"/>
</dbReference>
<dbReference type="Pfam" id="PF07690">
    <property type="entry name" value="MFS_1"/>
    <property type="match status" value="1"/>
</dbReference>
<evidence type="ECO:0008006" key="5">
    <source>
        <dbReference type="Google" id="ProtNLM"/>
    </source>
</evidence>
<feature type="transmembrane region" description="Helical" evidence="2">
    <location>
        <begin position="443"/>
        <end position="466"/>
    </location>
</feature>